<comment type="caution">
    <text evidence="1">The sequence shown here is derived from an EMBL/GenBank/DDBJ whole genome shotgun (WGS) entry which is preliminary data.</text>
</comment>
<organism evidence="1 2">
    <name type="scientific">Vibrio marinisediminis</name>
    <dbReference type="NCBI Taxonomy" id="2758441"/>
    <lineage>
        <taxon>Bacteria</taxon>
        <taxon>Pseudomonadati</taxon>
        <taxon>Pseudomonadota</taxon>
        <taxon>Gammaproteobacteria</taxon>
        <taxon>Vibrionales</taxon>
        <taxon>Vibrionaceae</taxon>
        <taxon>Vibrio</taxon>
    </lineage>
</organism>
<evidence type="ECO:0000313" key="2">
    <source>
        <dbReference type="Proteomes" id="UP000571701"/>
    </source>
</evidence>
<name>A0A7W2FQM0_9VIBR</name>
<dbReference type="Pfam" id="PF11207">
    <property type="entry name" value="DUF2989"/>
    <property type="match status" value="1"/>
</dbReference>
<dbReference type="RefSeq" id="WP_182108480.1">
    <property type="nucleotide sequence ID" value="NZ_JACFYF010000004.1"/>
</dbReference>
<protein>
    <submittedName>
        <fullName evidence="1">DUF2989 domain-containing protein</fullName>
    </submittedName>
</protein>
<proteinExistence type="predicted"/>
<reference evidence="1 2" key="1">
    <citation type="submission" date="2020-07" db="EMBL/GenBank/DDBJ databases">
        <title>Vibrio marinisediminis sp. nov., isolated from marine sediment.</title>
        <authorList>
            <person name="Ji X."/>
        </authorList>
    </citation>
    <scope>NUCLEOTIDE SEQUENCE [LARGE SCALE GENOMIC DNA]</scope>
    <source>
        <strain evidence="1 2">404</strain>
    </source>
</reference>
<dbReference type="InterPro" id="IPR021372">
    <property type="entry name" value="DUF2989"/>
</dbReference>
<dbReference type="Proteomes" id="UP000571701">
    <property type="component" value="Unassembled WGS sequence"/>
</dbReference>
<dbReference type="AlphaFoldDB" id="A0A7W2FQM0"/>
<keyword evidence="2" id="KW-1185">Reference proteome</keyword>
<gene>
    <name evidence="1" type="ORF">H2O73_08805</name>
</gene>
<accession>A0A7W2FQM0</accession>
<evidence type="ECO:0000313" key="1">
    <source>
        <dbReference type="EMBL" id="MBA5762440.1"/>
    </source>
</evidence>
<sequence length="272" mass="31368">MNKLKLVATIGLSFALMGCFESRKNTEQLCEANPALRCEMLNVDDGQCRLPRTDLIWHRFDLIKTPSDENKIKEYHILAEYEKCLTLAAQIQPLTQSERKSKRFTTVMHVSEEQDRIVAELKQSTSPQALYFLWSQEGDEAARRSFLQLEGTPVLETAEMQYALATFYTSRDAIKTLQLLHRSLELSNGKNTNIDVIKSLASLNLQQNRKELAYIWTQVAEQFDVKTASKKNNSLLYGFTDEKYQQLDNMAEQVHEAIEDGKYRANMINKTW</sequence>
<dbReference type="PROSITE" id="PS51257">
    <property type="entry name" value="PROKAR_LIPOPROTEIN"/>
    <property type="match status" value="1"/>
</dbReference>
<dbReference type="EMBL" id="JACFYF010000004">
    <property type="protein sequence ID" value="MBA5762440.1"/>
    <property type="molecule type" value="Genomic_DNA"/>
</dbReference>